<dbReference type="InterPro" id="IPR050767">
    <property type="entry name" value="Sel1_AlgK"/>
</dbReference>
<dbReference type="PANTHER" id="PTHR11102">
    <property type="entry name" value="SEL-1-LIKE PROTEIN"/>
    <property type="match status" value="1"/>
</dbReference>
<dbReference type="AlphaFoldDB" id="A0A0D6MZ87"/>
<evidence type="ECO:0008006" key="5">
    <source>
        <dbReference type="Google" id="ProtNLM"/>
    </source>
</evidence>
<evidence type="ECO:0000313" key="3">
    <source>
        <dbReference type="Proteomes" id="UP000032671"/>
    </source>
</evidence>
<dbReference type="EMBL" id="BJVU01000005">
    <property type="protein sequence ID" value="GEL58931.1"/>
    <property type="molecule type" value="Genomic_DNA"/>
</dbReference>
<dbReference type="InterPro" id="IPR006597">
    <property type="entry name" value="Sel1-like"/>
</dbReference>
<protein>
    <recommendedName>
        <fullName evidence="5">Sel-1-like 1</fullName>
    </recommendedName>
</protein>
<dbReference type="Pfam" id="PF08238">
    <property type="entry name" value="Sel1"/>
    <property type="match status" value="5"/>
</dbReference>
<accession>A0A6N3SNP4</accession>
<organism evidence="1 3">
    <name type="scientific">Acetobacter cibinongensis</name>
    <dbReference type="NCBI Taxonomy" id="146475"/>
    <lineage>
        <taxon>Bacteria</taxon>
        <taxon>Pseudomonadati</taxon>
        <taxon>Pseudomonadota</taxon>
        <taxon>Alphaproteobacteria</taxon>
        <taxon>Acetobacterales</taxon>
        <taxon>Acetobacteraceae</taxon>
        <taxon>Acetobacter</taxon>
    </lineage>
</organism>
<dbReference type="PANTHER" id="PTHR11102:SF160">
    <property type="entry name" value="ERAD-ASSOCIATED E3 UBIQUITIN-PROTEIN LIGASE COMPONENT HRD3"/>
    <property type="match status" value="1"/>
</dbReference>
<dbReference type="RefSeq" id="WP_048837164.1">
    <property type="nucleotide sequence ID" value="NZ_BAMV01000001.1"/>
</dbReference>
<evidence type="ECO:0000313" key="4">
    <source>
        <dbReference type="Proteomes" id="UP000321891"/>
    </source>
</evidence>
<dbReference type="Proteomes" id="UP000321891">
    <property type="component" value="Unassembled WGS sequence"/>
</dbReference>
<dbReference type="InterPro" id="IPR011990">
    <property type="entry name" value="TPR-like_helical_dom_sf"/>
</dbReference>
<dbReference type="Gene3D" id="1.25.40.10">
    <property type="entry name" value="Tetratricopeptide repeat domain"/>
    <property type="match status" value="1"/>
</dbReference>
<evidence type="ECO:0000313" key="1">
    <source>
        <dbReference type="EMBL" id="GAN59067.1"/>
    </source>
</evidence>
<dbReference type="Proteomes" id="UP000032671">
    <property type="component" value="Unassembled WGS sequence"/>
</dbReference>
<dbReference type="STRING" id="1231339.Abci_001_083"/>
<proteinExistence type="predicted"/>
<accession>A0A0D6MZ87</accession>
<reference evidence="1 3" key="1">
    <citation type="submission" date="2012-11" db="EMBL/GenBank/DDBJ databases">
        <title>Whole genome sequence of Acetobacter cibinongensis 4H-1.</title>
        <authorList>
            <person name="Azuma Y."/>
            <person name="Higashiura N."/>
            <person name="Hirakawa H."/>
            <person name="Matsushita K."/>
        </authorList>
    </citation>
    <scope>NUCLEOTIDE SEQUENCE [LARGE SCALE GENOMIC DNA]</scope>
    <source>
        <strain evidence="1 3">4H-1</strain>
    </source>
</reference>
<dbReference type="EMBL" id="BAMV01000001">
    <property type="protein sequence ID" value="GAN59067.1"/>
    <property type="molecule type" value="Genomic_DNA"/>
</dbReference>
<comment type="caution">
    <text evidence="1">The sequence shown here is derived from an EMBL/GenBank/DDBJ whole genome shotgun (WGS) entry which is preliminary data.</text>
</comment>
<keyword evidence="4" id="KW-1185">Reference proteome</keyword>
<dbReference type="SUPFAM" id="SSF81901">
    <property type="entry name" value="HCP-like"/>
    <property type="match status" value="1"/>
</dbReference>
<name>A0A0D6MZ87_9PROT</name>
<reference evidence="2 4" key="2">
    <citation type="submission" date="2019-07" db="EMBL/GenBank/DDBJ databases">
        <title>Whole genome shotgun sequence of Acetobacter cibinongensis NBRC 16605.</title>
        <authorList>
            <person name="Hosoyama A."/>
            <person name="Uohara A."/>
            <person name="Ohji S."/>
            <person name="Ichikawa N."/>
        </authorList>
    </citation>
    <scope>NUCLEOTIDE SEQUENCE [LARGE SCALE GENOMIC DNA]</scope>
    <source>
        <strain evidence="2 4">NBRC 16605</strain>
    </source>
</reference>
<dbReference type="SMART" id="SM00671">
    <property type="entry name" value="SEL1"/>
    <property type="match status" value="5"/>
</dbReference>
<gene>
    <name evidence="1" type="ORF">Abci_001_083</name>
    <name evidence="2" type="ORF">ACI01nite_15330</name>
</gene>
<evidence type="ECO:0000313" key="2">
    <source>
        <dbReference type="EMBL" id="GEL58931.1"/>
    </source>
</evidence>
<sequence>MPNSTLVGNILSTSQKFDNTEAQLLLGQIALNNGSFVEAFNFFSRAAQSGQAQALNMLGRAYEKGWGVPRSAPLAMKYYEAAATQGYGWAYFNLGDLYLAGDGLLPNPVKAFECYAKAACHGVNKALNMLGTLCETGVGTQPPDKEKARQYFLAGAHVRDCWAAFNLGRLYMQEKDQTTAALWFEASLADGYPDYWSFMHQYLIQNHSQVFRKIQGRVENLLLTSPQFSTIDAVSL</sequence>